<dbReference type="OrthoDB" id="2522835at2759"/>
<dbReference type="GO" id="GO:0003779">
    <property type="term" value="F:actin binding"/>
    <property type="evidence" value="ECO:0007669"/>
    <property type="project" value="InterPro"/>
</dbReference>
<evidence type="ECO:0000313" key="3">
    <source>
        <dbReference type="Proteomes" id="UP000789508"/>
    </source>
</evidence>
<dbReference type="InterPro" id="IPR016098">
    <property type="entry name" value="CAP/MinC_C"/>
</dbReference>
<name>A0A9N9AYF9_9GLOM</name>
<dbReference type="InterPro" id="IPR013912">
    <property type="entry name" value="Adenylate_cyclase-assoc_CAP_C"/>
</dbReference>
<sequence>MSAGTTNSGATELPETTPALIGQLLQHRKFIVNENAQVTRFDSEIISPSSTVFIRNCNNSEYILDGVCTKVMIENCNNLILKANKKIITSTIEIWKSQNITLKINSQVQTLQLDECHKVSVEYDSVEHFHSIVWTGTKELELTILEGGEVKHEIKTTQESDNPAQSIIRLINGKFADERLIRAEKGYPITERELQEWKEKNNIA</sequence>
<evidence type="ECO:0000313" key="2">
    <source>
        <dbReference type="EMBL" id="CAG8546705.1"/>
    </source>
</evidence>
<accession>A0A9N9AYF9</accession>
<feature type="domain" description="C-CAP/cofactor C-like" evidence="1">
    <location>
        <begin position="18"/>
        <end position="152"/>
    </location>
</feature>
<comment type="caution">
    <text evidence="2">The sequence shown here is derived from an EMBL/GenBank/DDBJ whole genome shotgun (WGS) entry which is preliminary data.</text>
</comment>
<reference evidence="2" key="1">
    <citation type="submission" date="2021-06" db="EMBL/GenBank/DDBJ databases">
        <authorList>
            <person name="Kallberg Y."/>
            <person name="Tangrot J."/>
            <person name="Rosling A."/>
        </authorList>
    </citation>
    <scope>NUCLEOTIDE SEQUENCE</scope>
    <source>
        <strain evidence="2">FL130A</strain>
    </source>
</reference>
<organism evidence="2 3">
    <name type="scientific">Ambispora leptoticha</name>
    <dbReference type="NCBI Taxonomy" id="144679"/>
    <lineage>
        <taxon>Eukaryota</taxon>
        <taxon>Fungi</taxon>
        <taxon>Fungi incertae sedis</taxon>
        <taxon>Mucoromycota</taxon>
        <taxon>Glomeromycotina</taxon>
        <taxon>Glomeromycetes</taxon>
        <taxon>Archaeosporales</taxon>
        <taxon>Ambisporaceae</taxon>
        <taxon>Ambispora</taxon>
    </lineage>
</organism>
<protein>
    <submittedName>
        <fullName evidence="2">6579_t:CDS:1</fullName>
    </submittedName>
</protein>
<dbReference type="AlphaFoldDB" id="A0A9N9AYF9"/>
<dbReference type="GO" id="GO:0007010">
    <property type="term" value="P:cytoskeleton organization"/>
    <property type="evidence" value="ECO:0007669"/>
    <property type="project" value="InterPro"/>
</dbReference>
<keyword evidence="3" id="KW-1185">Reference proteome</keyword>
<proteinExistence type="predicted"/>
<dbReference type="InterPro" id="IPR017901">
    <property type="entry name" value="C-CAP_CF_C-like"/>
</dbReference>
<dbReference type="InterPro" id="IPR036223">
    <property type="entry name" value="CAP_C_sf"/>
</dbReference>
<dbReference type="Proteomes" id="UP000789508">
    <property type="component" value="Unassembled WGS sequence"/>
</dbReference>
<gene>
    <name evidence="2" type="ORF">ALEPTO_LOCUS5674</name>
</gene>
<dbReference type="Pfam" id="PF08603">
    <property type="entry name" value="CAP_C"/>
    <property type="match status" value="1"/>
</dbReference>
<dbReference type="EMBL" id="CAJVPS010001671">
    <property type="protein sequence ID" value="CAG8546705.1"/>
    <property type="molecule type" value="Genomic_DNA"/>
</dbReference>
<dbReference type="PROSITE" id="PS51329">
    <property type="entry name" value="C_CAP_COFACTOR_C"/>
    <property type="match status" value="1"/>
</dbReference>
<dbReference type="Gene3D" id="2.160.20.70">
    <property type="match status" value="1"/>
</dbReference>
<evidence type="ECO:0000259" key="1">
    <source>
        <dbReference type="PROSITE" id="PS51329"/>
    </source>
</evidence>
<dbReference type="SUPFAM" id="SSF69340">
    <property type="entry name" value="C-terminal domain of adenylylcyclase associated protein"/>
    <property type="match status" value="1"/>
</dbReference>